<keyword evidence="3" id="KW-1185">Reference proteome</keyword>
<dbReference type="InterPro" id="IPR051531">
    <property type="entry name" value="N-acetyltransferase"/>
</dbReference>
<dbReference type="RefSeq" id="WP_045053675.1">
    <property type="nucleotide sequence ID" value="NZ_CAWMDP010000026.1"/>
</dbReference>
<proteinExistence type="predicted"/>
<protein>
    <submittedName>
        <fullName evidence="2">Acetyltransferase</fullName>
    </submittedName>
</protein>
<feature type="domain" description="N-acetyltransferase" evidence="1">
    <location>
        <begin position="22"/>
        <end position="169"/>
    </location>
</feature>
<dbReference type="GO" id="GO:0016747">
    <property type="term" value="F:acyltransferase activity, transferring groups other than amino-acyl groups"/>
    <property type="evidence" value="ECO:0007669"/>
    <property type="project" value="InterPro"/>
</dbReference>
<reference evidence="2 3" key="1">
    <citation type="submission" date="2015-02" db="EMBL/GenBank/DDBJ databases">
        <title>Draft genome of a novel marine cyanobacterium (Chroococcales) isolated from South Atlantic Ocean.</title>
        <authorList>
            <person name="Rigonato J."/>
            <person name="Alvarenga D.O."/>
            <person name="Branco L.H."/>
            <person name="Varani A.M."/>
            <person name="Brandini F.P."/>
            <person name="Fiore M.F."/>
        </authorList>
    </citation>
    <scope>NUCLEOTIDE SEQUENCE [LARGE SCALE GENOMIC DNA]</scope>
    <source>
        <strain evidence="2 3">CENA595</strain>
    </source>
</reference>
<organism evidence="2 3">
    <name type="scientific">Aliterella atlantica CENA595</name>
    <dbReference type="NCBI Taxonomy" id="1618023"/>
    <lineage>
        <taxon>Bacteria</taxon>
        <taxon>Bacillati</taxon>
        <taxon>Cyanobacteriota</taxon>
        <taxon>Cyanophyceae</taxon>
        <taxon>Chroococcidiopsidales</taxon>
        <taxon>Aliterellaceae</taxon>
        <taxon>Aliterella</taxon>
    </lineage>
</organism>
<evidence type="ECO:0000259" key="1">
    <source>
        <dbReference type="PROSITE" id="PS51186"/>
    </source>
</evidence>
<accession>A0A0D8ZVY9</accession>
<dbReference type="STRING" id="1618023.UH38_05700"/>
<dbReference type="InterPro" id="IPR016181">
    <property type="entry name" value="Acyl_CoA_acyltransferase"/>
</dbReference>
<keyword evidence="2" id="KW-0808">Transferase</keyword>
<dbReference type="SUPFAM" id="SSF55729">
    <property type="entry name" value="Acyl-CoA N-acyltransferases (Nat)"/>
    <property type="match status" value="1"/>
</dbReference>
<evidence type="ECO:0000313" key="2">
    <source>
        <dbReference type="EMBL" id="KJH72614.1"/>
    </source>
</evidence>
<dbReference type="Pfam" id="PF13302">
    <property type="entry name" value="Acetyltransf_3"/>
    <property type="match status" value="1"/>
</dbReference>
<dbReference type="AlphaFoldDB" id="A0A0D8ZVY9"/>
<gene>
    <name evidence="2" type="ORF">UH38_05700</name>
</gene>
<dbReference type="Proteomes" id="UP000032452">
    <property type="component" value="Unassembled WGS sequence"/>
</dbReference>
<evidence type="ECO:0000313" key="3">
    <source>
        <dbReference type="Proteomes" id="UP000032452"/>
    </source>
</evidence>
<dbReference type="Gene3D" id="3.40.630.30">
    <property type="match status" value="1"/>
</dbReference>
<dbReference type="OrthoDB" id="512181at2"/>
<dbReference type="PROSITE" id="PS51186">
    <property type="entry name" value="GNAT"/>
    <property type="match status" value="1"/>
</dbReference>
<dbReference type="PANTHER" id="PTHR43792">
    <property type="entry name" value="GNAT FAMILY, PUTATIVE (AFU_ORTHOLOGUE AFUA_3G00765)-RELATED-RELATED"/>
    <property type="match status" value="1"/>
</dbReference>
<sequence>MLHVLETTRLQLRPCRRMDDAILLHTLCTNDRVRHFLFDNRTISLDEARSFVEDSGTNFAEYGYGLWLIFARVNIKRFTGFAGCLPSKAEIPSLIYGIHPDYWGRGYATEAADAVLKYMLETLNLPVVKADADEPNLASVRVLEKIGMVKTGNAVVNDKPLVYFERSHPAIAI</sequence>
<dbReference type="InterPro" id="IPR000182">
    <property type="entry name" value="GNAT_dom"/>
</dbReference>
<dbReference type="EMBL" id="JYON01000004">
    <property type="protein sequence ID" value="KJH72614.1"/>
    <property type="molecule type" value="Genomic_DNA"/>
</dbReference>
<comment type="caution">
    <text evidence="2">The sequence shown here is derived from an EMBL/GenBank/DDBJ whole genome shotgun (WGS) entry which is preliminary data.</text>
</comment>
<name>A0A0D8ZVY9_9CYAN</name>
<dbReference type="PANTHER" id="PTHR43792:SF1">
    <property type="entry name" value="N-ACETYLTRANSFERASE DOMAIN-CONTAINING PROTEIN"/>
    <property type="match status" value="1"/>
</dbReference>